<evidence type="ECO:0000313" key="2">
    <source>
        <dbReference type="EMBL" id="OQO91266.1"/>
    </source>
</evidence>
<gene>
    <name evidence="2" type="ORF">B1813_16450</name>
</gene>
<evidence type="ECO:0000256" key="1">
    <source>
        <dbReference type="SAM" id="SignalP"/>
    </source>
</evidence>
<evidence type="ECO:0000313" key="3">
    <source>
        <dbReference type="Proteomes" id="UP000192591"/>
    </source>
</evidence>
<dbReference type="STRING" id="1962155.B1813_16450"/>
<feature type="signal peptide" evidence="1">
    <location>
        <begin position="1"/>
        <end position="20"/>
    </location>
</feature>
<keyword evidence="3" id="KW-1185">Reference proteome</keyword>
<proteinExistence type="predicted"/>
<sequence length="188" mass="20469">MLTGAVALLGGLLVPGVATAADEPTVRQLLEQCEQGRTDVCEFHPSGAPHVYRGTYELAGGAQNCSEGTSTRVIRWESSQSTTNSVGVTINAGVTLGEVFEAGYELSFQQEWSWSTSKADEIRHELGPYQAVDIFAAPMREQVTGTYEMHFGDPYYGHYYWYVHNVTIDGPSSQPAWDVKVEGVAPAC</sequence>
<organism evidence="2 3">
    <name type="scientific">Saccharomonospora piscinae</name>
    <dbReference type="NCBI Taxonomy" id="687388"/>
    <lineage>
        <taxon>Bacteria</taxon>
        <taxon>Bacillati</taxon>
        <taxon>Actinomycetota</taxon>
        <taxon>Actinomycetes</taxon>
        <taxon>Pseudonocardiales</taxon>
        <taxon>Pseudonocardiaceae</taxon>
        <taxon>Saccharomonospora</taxon>
    </lineage>
</organism>
<dbReference type="EMBL" id="MWIH01000006">
    <property type="protein sequence ID" value="OQO91266.1"/>
    <property type="molecule type" value="Genomic_DNA"/>
</dbReference>
<dbReference type="AlphaFoldDB" id="A0A1V9A2L4"/>
<comment type="caution">
    <text evidence="2">The sequence shown here is derived from an EMBL/GenBank/DDBJ whole genome shotgun (WGS) entry which is preliminary data.</text>
</comment>
<name>A0A1V9A2L4_SACPI</name>
<reference evidence="2 3" key="1">
    <citation type="submission" date="2017-02" db="EMBL/GenBank/DDBJ databases">
        <title>Draft genome of Saccharomonospora sp. 154.</title>
        <authorList>
            <person name="Alonso-Carmona G.S."/>
            <person name="De La Haba R."/>
            <person name="Vera-Gargallo B."/>
            <person name="Sandoval-Trujillo A.H."/>
            <person name="Ramirez-Duran N."/>
            <person name="Ventosa A."/>
        </authorList>
    </citation>
    <scope>NUCLEOTIDE SEQUENCE [LARGE SCALE GENOMIC DNA]</scope>
    <source>
        <strain evidence="2 3">LRS4.154</strain>
    </source>
</reference>
<accession>A0A1V9A2L4</accession>
<protein>
    <submittedName>
        <fullName evidence="2">Uncharacterized protein</fullName>
    </submittedName>
</protein>
<feature type="chain" id="PRO_5012438535" evidence="1">
    <location>
        <begin position="21"/>
        <end position="188"/>
    </location>
</feature>
<keyword evidence="1" id="KW-0732">Signal</keyword>
<dbReference type="Proteomes" id="UP000192591">
    <property type="component" value="Unassembled WGS sequence"/>
</dbReference>